<evidence type="ECO:0000256" key="10">
    <source>
        <dbReference type="SAM" id="Phobius"/>
    </source>
</evidence>
<dbReference type="Proteomes" id="UP000822476">
    <property type="component" value="Unassembled WGS sequence"/>
</dbReference>
<evidence type="ECO:0000256" key="3">
    <source>
        <dbReference type="ARBA" id="ARBA00022448"/>
    </source>
</evidence>
<dbReference type="EMBL" id="JTDE01022184">
    <property type="protein sequence ID" value="KAF7231965.1"/>
    <property type="molecule type" value="Genomic_DNA"/>
</dbReference>
<dbReference type="Pfam" id="PF00153">
    <property type="entry name" value="Mito_carr"/>
    <property type="match status" value="3"/>
</dbReference>
<comment type="similarity">
    <text evidence="2 9">Belongs to the mitochondrial carrier (TC 2.A.29) family.</text>
</comment>
<sequence length="321" mass="35819">MLGQVKWPDFVAGITGGAMATVILHPLDLAKIRLQVNEGTGVVSCRPKSQGFIQTLVDVVKYRGPGGLYLGLIPNVIGASGSWGFYFFLYAALKSHCQAGDSSKVLPTLTYLGCGALAGSLTLTIMNPIWVVKTRLCLQYERLAHSAEQSLLTHHAQVNLLPGSQFKSVSTWEALVNLWRYEGMTGLYKGYLPGLLGVSHGAIQFTLYELMRNRYNQHHRSRPSNSKLTSLEYLTFASISKLIAAFLTYPYQVVRSRMQDQHRQYNGLLHVIRELWRQVNIVDLIIPSFESVLVVGGLDRPTYSRIFLLLRRTESATISDV</sequence>
<evidence type="ECO:0000256" key="9">
    <source>
        <dbReference type="RuleBase" id="RU000488"/>
    </source>
</evidence>
<dbReference type="AlphaFoldDB" id="A0A8S9YDH4"/>
<dbReference type="InterPro" id="IPR023395">
    <property type="entry name" value="MCP_dom_sf"/>
</dbReference>
<evidence type="ECO:0000256" key="7">
    <source>
        <dbReference type="ARBA" id="ARBA00023136"/>
    </source>
</evidence>
<feature type="transmembrane region" description="Helical" evidence="10">
    <location>
        <begin position="231"/>
        <end position="251"/>
    </location>
</feature>
<reference evidence="11" key="1">
    <citation type="submission" date="2019-07" db="EMBL/GenBank/DDBJ databases">
        <title>Annotation for the trematode Paragonimus miyazaki's.</title>
        <authorList>
            <person name="Choi Y.-J."/>
        </authorList>
    </citation>
    <scope>NUCLEOTIDE SEQUENCE</scope>
    <source>
        <strain evidence="11">Japan</strain>
    </source>
</reference>
<evidence type="ECO:0000313" key="12">
    <source>
        <dbReference type="Proteomes" id="UP000822476"/>
    </source>
</evidence>
<gene>
    <name evidence="11" type="ORF">EG68_09313</name>
</gene>
<evidence type="ECO:0000313" key="11">
    <source>
        <dbReference type="EMBL" id="KAF7231965.1"/>
    </source>
</evidence>
<feature type="transmembrane region" description="Helical" evidence="10">
    <location>
        <begin position="105"/>
        <end position="126"/>
    </location>
</feature>
<dbReference type="InterPro" id="IPR002067">
    <property type="entry name" value="MCP"/>
</dbReference>
<evidence type="ECO:0000256" key="5">
    <source>
        <dbReference type="ARBA" id="ARBA00022737"/>
    </source>
</evidence>
<keyword evidence="5" id="KW-0677">Repeat</keyword>
<feature type="transmembrane region" description="Helical" evidence="10">
    <location>
        <begin position="190"/>
        <end position="210"/>
    </location>
</feature>
<dbReference type="PROSITE" id="PS50920">
    <property type="entry name" value="SOLCAR"/>
    <property type="match status" value="2"/>
</dbReference>
<proteinExistence type="inferred from homology"/>
<organism evidence="11 12">
    <name type="scientific">Paragonimus skrjabini miyazakii</name>
    <dbReference type="NCBI Taxonomy" id="59628"/>
    <lineage>
        <taxon>Eukaryota</taxon>
        <taxon>Metazoa</taxon>
        <taxon>Spiralia</taxon>
        <taxon>Lophotrochozoa</taxon>
        <taxon>Platyhelminthes</taxon>
        <taxon>Trematoda</taxon>
        <taxon>Digenea</taxon>
        <taxon>Plagiorchiida</taxon>
        <taxon>Troglotremata</taxon>
        <taxon>Troglotrematidae</taxon>
        <taxon>Paragonimus</taxon>
    </lineage>
</organism>
<evidence type="ECO:0000256" key="8">
    <source>
        <dbReference type="PROSITE-ProRule" id="PRU00282"/>
    </source>
</evidence>
<feature type="repeat" description="Solcar" evidence="8">
    <location>
        <begin position="106"/>
        <end position="214"/>
    </location>
</feature>
<evidence type="ECO:0008006" key="13">
    <source>
        <dbReference type="Google" id="ProtNLM"/>
    </source>
</evidence>
<evidence type="ECO:0000256" key="2">
    <source>
        <dbReference type="ARBA" id="ARBA00006375"/>
    </source>
</evidence>
<dbReference type="GO" id="GO:0015215">
    <property type="term" value="F:nucleotide transmembrane transporter activity"/>
    <property type="evidence" value="ECO:0007669"/>
    <property type="project" value="UniProtKB-ARBA"/>
</dbReference>
<keyword evidence="12" id="KW-1185">Reference proteome</keyword>
<protein>
    <recommendedName>
        <fullName evidence="13">Mitochondrial folate transporter/carrier</fullName>
    </recommendedName>
</protein>
<evidence type="ECO:0000256" key="1">
    <source>
        <dbReference type="ARBA" id="ARBA00004141"/>
    </source>
</evidence>
<keyword evidence="4 8" id="KW-0812">Transmembrane</keyword>
<evidence type="ECO:0000256" key="6">
    <source>
        <dbReference type="ARBA" id="ARBA00022989"/>
    </source>
</evidence>
<dbReference type="GO" id="GO:0016020">
    <property type="term" value="C:membrane"/>
    <property type="evidence" value="ECO:0007669"/>
    <property type="project" value="UniProtKB-SubCell"/>
</dbReference>
<comment type="caution">
    <text evidence="11">The sequence shown here is derived from an EMBL/GenBank/DDBJ whole genome shotgun (WGS) entry which is preliminary data.</text>
</comment>
<name>A0A8S9YDH4_9TREM</name>
<keyword evidence="7 8" id="KW-0472">Membrane</keyword>
<dbReference type="PRINTS" id="PR00926">
    <property type="entry name" value="MITOCARRIER"/>
</dbReference>
<keyword evidence="6 10" id="KW-1133">Transmembrane helix</keyword>
<dbReference type="OrthoDB" id="428293at2759"/>
<feature type="transmembrane region" description="Helical" evidence="10">
    <location>
        <begin position="68"/>
        <end position="93"/>
    </location>
</feature>
<dbReference type="Gene3D" id="1.50.40.10">
    <property type="entry name" value="Mitochondrial carrier domain"/>
    <property type="match status" value="1"/>
</dbReference>
<dbReference type="InterPro" id="IPR044712">
    <property type="entry name" value="SLC25A32-like"/>
</dbReference>
<dbReference type="SUPFAM" id="SSF103506">
    <property type="entry name" value="Mitochondrial carrier"/>
    <property type="match status" value="1"/>
</dbReference>
<keyword evidence="3 9" id="KW-0813">Transport</keyword>
<dbReference type="PANTHER" id="PTHR45683">
    <property type="entry name" value="MITOCHONDRIAL NICOTINAMIDE ADENINE DINUCLEOTIDE TRANSPORTER 1-RELATED-RELATED"/>
    <property type="match status" value="1"/>
</dbReference>
<dbReference type="InterPro" id="IPR018108">
    <property type="entry name" value="MCP_transmembrane"/>
</dbReference>
<evidence type="ECO:0000256" key="4">
    <source>
        <dbReference type="ARBA" id="ARBA00022692"/>
    </source>
</evidence>
<accession>A0A8S9YDH4</accession>
<comment type="subcellular location">
    <subcellularLocation>
        <location evidence="1">Membrane</location>
        <topology evidence="1">Multi-pass membrane protein</topology>
    </subcellularLocation>
</comment>
<feature type="repeat" description="Solcar" evidence="8">
    <location>
        <begin position="4"/>
        <end position="96"/>
    </location>
</feature>